<name>A0A074MK98_9SPHN</name>
<feature type="signal peptide" evidence="1">
    <location>
        <begin position="1"/>
        <end position="38"/>
    </location>
</feature>
<evidence type="ECO:0000259" key="2">
    <source>
        <dbReference type="Pfam" id="PF12969"/>
    </source>
</evidence>
<keyword evidence="4" id="KW-1185">Reference proteome</keyword>
<dbReference type="Gene3D" id="3.10.620.30">
    <property type="match status" value="1"/>
</dbReference>
<keyword evidence="1" id="KW-0732">Signal</keyword>
<sequence>MRSHTGNFTLRTHLAALKGTLAVSTGLALAAMSAPALAGEEVLYEPAPHWVEEIDVAAIERDPANAQVVRDKQVRIESGRLWEYYDFVFHIKSLDEMTRIGTVTAQWLPDKGDLIVHEIAIRREGETIDVIAAGEEMEVLRREQLLERQILDGSLTATMSVPGLQVGDELRVRYSVTNSDQALGEEVQTQTMLWREPNKLADFGRVVVSWEDGLPVEYRAGPDFQMSEPTLSDGYRRLEVTMPLPEAEEYPIDAPWAYRQPPILQLGTFEDWAEVSSVMAPFYATEGALDGLEDLAAKIEAIRTGKTGELGRAVAALELVQEDIRYLMNGLDGGNYIPQDVAATWEKKYGDCKAKTLILLAILDELGIEAEPVLASIQRGALAESSLPLPGAFDHVLVRAKIQGTHYYLDGTGIGANLDVVGNVPPFLYTLPIRPEGAALEEIVQEIPIVPDVSVEFALDARLGGDLPMPGTITMKLLGAGAAQMNASADKLTDDNKRALGGRFARFAGGEVNVIDMRIEQGTDDSEATVVVEALFPSLVQYDGSVGEIEPQLPTGSFQFRPDRSRRKWRDLPVIVPPPRGSIGTYRLTLPETEGEFEIRGERQLDMIVANQRFEREVTLADGELTISERQTSLGGEIVPEDIRAERRKALALARTKLKVIVPDDMPRRWRFAQGGTKNADRSELAGIEDMLARMIEQQPDETDPILRRANFRFVTYDFEGALADVNAALEIEATAKLFQDRAYVHAELRDFESMAADLEDAWLLDPNPDRAIALARTLTLVGRTDDARDLLGQVDGDEEVQRALAYALADIEALEGDGLAGLDRFAELLLDAPNDGSVLNAKCWYMGIWQVEIADAVTTCTRAAKTARIRRWHSTAAP</sequence>
<evidence type="ECO:0000313" key="4">
    <source>
        <dbReference type="Proteomes" id="UP000027866"/>
    </source>
</evidence>
<feature type="chain" id="PRO_5001697293" description="DUF3857 domain-containing protein" evidence="1">
    <location>
        <begin position="39"/>
        <end position="879"/>
    </location>
</feature>
<dbReference type="Gene3D" id="2.60.40.3140">
    <property type="match status" value="1"/>
</dbReference>
<proteinExistence type="predicted"/>
<dbReference type="Proteomes" id="UP000027866">
    <property type="component" value="Unassembled WGS sequence"/>
</dbReference>
<dbReference type="SUPFAM" id="SSF54001">
    <property type="entry name" value="Cysteine proteinases"/>
    <property type="match status" value="1"/>
</dbReference>
<dbReference type="InterPro" id="IPR024618">
    <property type="entry name" value="DUF3857"/>
</dbReference>
<dbReference type="EMBL" id="JMIX01000006">
    <property type="protein sequence ID" value="KEO93205.1"/>
    <property type="molecule type" value="Genomic_DNA"/>
</dbReference>
<dbReference type="RefSeq" id="WP_034903084.1">
    <property type="nucleotide sequence ID" value="NZ_CP017057.1"/>
</dbReference>
<organism evidence="3 4">
    <name type="scientific">Erythrobacter litoralis</name>
    <dbReference type="NCBI Taxonomy" id="39960"/>
    <lineage>
        <taxon>Bacteria</taxon>
        <taxon>Pseudomonadati</taxon>
        <taxon>Pseudomonadota</taxon>
        <taxon>Alphaproteobacteria</taxon>
        <taxon>Sphingomonadales</taxon>
        <taxon>Erythrobacteraceae</taxon>
        <taxon>Erythrobacter/Porphyrobacter group</taxon>
        <taxon>Erythrobacter</taxon>
    </lineage>
</organism>
<evidence type="ECO:0000313" key="3">
    <source>
        <dbReference type="EMBL" id="KEO93205.1"/>
    </source>
</evidence>
<comment type="caution">
    <text evidence="3">The sequence shown here is derived from an EMBL/GenBank/DDBJ whole genome shotgun (WGS) entry which is preliminary data.</text>
</comment>
<feature type="domain" description="DUF3857" evidence="2">
    <location>
        <begin position="79"/>
        <end position="242"/>
    </location>
</feature>
<gene>
    <name evidence="3" type="ORF">EH32_10800</name>
</gene>
<accession>A0A074MK98</accession>
<dbReference type="InterPro" id="IPR011990">
    <property type="entry name" value="TPR-like_helical_dom_sf"/>
</dbReference>
<dbReference type="SUPFAM" id="SSF48452">
    <property type="entry name" value="TPR-like"/>
    <property type="match status" value="1"/>
</dbReference>
<dbReference type="InterPro" id="IPR038765">
    <property type="entry name" value="Papain-like_cys_pep_sf"/>
</dbReference>
<dbReference type="Gene3D" id="1.25.40.10">
    <property type="entry name" value="Tetratricopeptide repeat domain"/>
    <property type="match status" value="1"/>
</dbReference>
<dbReference type="AlphaFoldDB" id="A0A074MK98"/>
<dbReference type="Pfam" id="PF12969">
    <property type="entry name" value="DUF3857"/>
    <property type="match status" value="1"/>
</dbReference>
<evidence type="ECO:0000256" key="1">
    <source>
        <dbReference type="SAM" id="SignalP"/>
    </source>
</evidence>
<protein>
    <recommendedName>
        <fullName evidence="2">DUF3857 domain-containing protein</fullName>
    </recommendedName>
</protein>
<dbReference type="PATRIC" id="fig|39960.10.peg.2672"/>
<reference evidence="3 4" key="1">
    <citation type="submission" date="2014-04" db="EMBL/GenBank/DDBJ databases">
        <title>A comprehensive comparison of genomes of Erythrobacter spp. Strains.</title>
        <authorList>
            <person name="Zheng Q."/>
        </authorList>
    </citation>
    <scope>NUCLEOTIDE SEQUENCE [LARGE SCALE GENOMIC DNA]</scope>
    <source>
        <strain evidence="3 4">DSM 8509</strain>
    </source>
</reference>
<dbReference type="KEGG" id="elq:Ga0102493_11415"/>